<name>A0A011NZC9_ACCRE</name>
<reference evidence="3" key="1">
    <citation type="submission" date="2014-02" db="EMBL/GenBank/DDBJ databases">
        <title>Expanding our view of genomic diversity in Candidatus Accumulibacter clades.</title>
        <authorList>
            <person name="Skennerton C.T."/>
            <person name="Barr J.J."/>
            <person name="Slater F.R."/>
            <person name="Bond P.L."/>
            <person name="Tyson G.W."/>
        </authorList>
    </citation>
    <scope>NUCLEOTIDE SEQUENCE [LARGE SCALE GENOMIC DNA]</scope>
</reference>
<keyword evidence="2 3" id="KW-0378">Hydrolase</keyword>
<evidence type="ECO:0000313" key="4">
    <source>
        <dbReference type="Proteomes" id="UP000022141"/>
    </source>
</evidence>
<gene>
    <name evidence="3" type="primary">cheC</name>
    <name evidence="3" type="ORF">AW11_02342</name>
</gene>
<dbReference type="EMBL" id="JEMY01000029">
    <property type="protein sequence ID" value="EXI88048.1"/>
    <property type="molecule type" value="Genomic_DNA"/>
</dbReference>
<dbReference type="Proteomes" id="UP000022141">
    <property type="component" value="Unassembled WGS sequence"/>
</dbReference>
<evidence type="ECO:0000256" key="1">
    <source>
        <dbReference type="ARBA" id="ARBA00022500"/>
    </source>
</evidence>
<dbReference type="PANTHER" id="PTHR43693:SF1">
    <property type="entry name" value="PROTEIN PHOSPHATASE CHEZ"/>
    <property type="match status" value="1"/>
</dbReference>
<dbReference type="Gene3D" id="3.40.1550.10">
    <property type="entry name" value="CheC-like"/>
    <property type="match status" value="1"/>
</dbReference>
<sequence>MTIEFISEEQREALQEVANIGMGQAGASIAKVLGEFVELSVPQISAVGAAGIPAALAALAGDGIASAVRQAFIGELRGEAIVIFAEHSADDLAALLAYGDALDGPASRELLLDISNVLVGACLGGIAELLRTTIGFSAPSLLADQVASSQLLRADGISARCALLVEVRFGIEKRVFRCHLVMLMPDDAVAALRRALDRFVEEL</sequence>
<dbReference type="InterPro" id="IPR050992">
    <property type="entry name" value="CheZ_family_phosphatases"/>
</dbReference>
<dbReference type="PANTHER" id="PTHR43693">
    <property type="entry name" value="PROTEIN PHOSPHATASE CHEZ"/>
    <property type="match status" value="1"/>
</dbReference>
<evidence type="ECO:0000313" key="3">
    <source>
        <dbReference type="EMBL" id="EXI88048.1"/>
    </source>
</evidence>
<keyword evidence="1" id="KW-0145">Chemotaxis</keyword>
<dbReference type="AlphaFoldDB" id="A0A011NZC9"/>
<dbReference type="InterPro" id="IPR028976">
    <property type="entry name" value="CheC-like_sf"/>
</dbReference>
<accession>A0A011NZC9</accession>
<dbReference type="SUPFAM" id="SSF103039">
    <property type="entry name" value="CheC-like"/>
    <property type="match status" value="1"/>
</dbReference>
<protein>
    <submittedName>
        <fullName evidence="3">CheY-P phosphatase CheC</fullName>
        <ecNumber evidence="3">3.-.-.-</ecNumber>
    </submittedName>
</protein>
<evidence type="ECO:0000256" key="2">
    <source>
        <dbReference type="ARBA" id="ARBA00022801"/>
    </source>
</evidence>
<dbReference type="GO" id="GO:0006935">
    <property type="term" value="P:chemotaxis"/>
    <property type="evidence" value="ECO:0007669"/>
    <property type="project" value="UniProtKB-KW"/>
</dbReference>
<dbReference type="PATRIC" id="fig|1454004.3.peg.2419"/>
<dbReference type="STRING" id="1454004.AW11_02342"/>
<dbReference type="eggNOG" id="COG1776">
    <property type="taxonomic scope" value="Bacteria"/>
</dbReference>
<dbReference type="EC" id="3.-.-.-" evidence="3"/>
<dbReference type="CDD" id="cd17910">
    <property type="entry name" value="CheC_ClassII"/>
    <property type="match status" value="1"/>
</dbReference>
<organism evidence="3 4">
    <name type="scientific">Accumulibacter regalis</name>
    <dbReference type="NCBI Taxonomy" id="522306"/>
    <lineage>
        <taxon>Bacteria</taxon>
        <taxon>Pseudomonadati</taxon>
        <taxon>Pseudomonadota</taxon>
        <taxon>Betaproteobacteria</taxon>
        <taxon>Candidatus Accumulibacter</taxon>
    </lineage>
</organism>
<proteinExistence type="predicted"/>
<dbReference type="GO" id="GO:0016787">
    <property type="term" value="F:hydrolase activity"/>
    <property type="evidence" value="ECO:0007669"/>
    <property type="project" value="UniProtKB-KW"/>
</dbReference>
<comment type="caution">
    <text evidence="3">The sequence shown here is derived from an EMBL/GenBank/DDBJ whole genome shotgun (WGS) entry which is preliminary data.</text>
</comment>
<keyword evidence="4" id="KW-1185">Reference proteome</keyword>